<dbReference type="SUPFAM" id="SSF46689">
    <property type="entry name" value="Homeodomain-like"/>
    <property type="match status" value="2"/>
</dbReference>
<reference evidence="7 8" key="2">
    <citation type="submission" date="2016-05" db="EMBL/GenBank/DDBJ databases">
        <title>Lineage-specific infection strategies underlie the spectrum of fungal disease in amphibians.</title>
        <authorList>
            <person name="Cuomo C.A."/>
            <person name="Farrer R.A."/>
            <person name="James T."/>
            <person name="Longcore J."/>
            <person name="Birren B."/>
        </authorList>
    </citation>
    <scope>NUCLEOTIDE SEQUENCE [LARGE SCALE GENOMIC DNA]</scope>
    <source>
        <strain evidence="7 8">JEL423</strain>
    </source>
</reference>
<evidence type="ECO:0000256" key="4">
    <source>
        <dbReference type="SAM" id="MobiDB-lite"/>
    </source>
</evidence>
<gene>
    <name evidence="7" type="ORF">BDEG_26383</name>
</gene>
<keyword evidence="3" id="KW-0539">Nucleus</keyword>
<evidence type="ECO:0000259" key="6">
    <source>
        <dbReference type="PROSITE" id="PS51294"/>
    </source>
</evidence>
<dbReference type="EMBL" id="DS022309">
    <property type="protein sequence ID" value="OAJ42998.1"/>
    <property type="molecule type" value="Genomic_DNA"/>
</dbReference>
<name>A0A177WS93_BATDL</name>
<evidence type="ECO:0000313" key="8">
    <source>
        <dbReference type="Proteomes" id="UP000077115"/>
    </source>
</evidence>
<dbReference type="InterPro" id="IPR001005">
    <property type="entry name" value="SANT/Myb"/>
</dbReference>
<evidence type="ECO:0000256" key="2">
    <source>
        <dbReference type="ARBA" id="ARBA00023163"/>
    </source>
</evidence>
<reference evidence="7 8" key="1">
    <citation type="submission" date="2006-10" db="EMBL/GenBank/DDBJ databases">
        <title>The Genome Sequence of Batrachochytrium dendrobatidis JEL423.</title>
        <authorList>
            <consortium name="The Broad Institute Genome Sequencing Platform"/>
            <person name="Birren B."/>
            <person name="Lander E."/>
            <person name="Galagan J."/>
            <person name="Cuomo C."/>
            <person name="Devon K."/>
            <person name="Jaffe D."/>
            <person name="Butler J."/>
            <person name="Alvarez P."/>
            <person name="Gnerre S."/>
            <person name="Grabherr M."/>
            <person name="Kleber M."/>
            <person name="Mauceli E."/>
            <person name="Brockman W."/>
            <person name="Young S."/>
            <person name="LaButti K."/>
            <person name="Sykes S."/>
            <person name="DeCaprio D."/>
            <person name="Crawford M."/>
            <person name="Koehrsen M."/>
            <person name="Engels R."/>
            <person name="Montgomery P."/>
            <person name="Pearson M."/>
            <person name="Howarth C."/>
            <person name="Larson L."/>
            <person name="White J."/>
            <person name="O'Leary S."/>
            <person name="Kodira C."/>
            <person name="Zeng Q."/>
            <person name="Yandava C."/>
            <person name="Alvarado L."/>
            <person name="Longcore J."/>
            <person name="James T."/>
        </authorList>
    </citation>
    <scope>NUCLEOTIDE SEQUENCE [LARGE SCALE GENOMIC DNA]</scope>
    <source>
        <strain evidence="7 8">JEL423</strain>
    </source>
</reference>
<feature type="region of interest" description="Disordered" evidence="4">
    <location>
        <begin position="205"/>
        <end position="228"/>
    </location>
</feature>
<sequence>MRNSRRTRISNHTGSTLEVSAMNASTSVVSGGWTPLQDNLLLDAVQTHAGKWLPISNCLGSHRSPAQCEARHKHLESLGVTTVDDLLRLRANGSIATDANPWKSVFNLYDNQNHTIRSPVSRTSLAMNTLNHTIAQTINSSINTINKNSSGTTSTVVKRPDKSRKSQTPVALVQTPITSSLKTPVIQSMTMNTMRTVKSRHAKQGMTPSLQPQPMRPPLKTIQASSPVAHSITTTVTTRAKSYRPHLGVATNVFPECPQKCSSIRRGSSPSCSLPTPSCSNIAAVHSSSQAKLQSAKVNTKKSRKAAKVTRIHAAASEPTLLSKMKQTRLDCPESTINHTAVPVDSISNESQFFQSLEALQSALSMPPNLSEFSFVTKPPASLTNWTNSTSDYLTSECQPLLSSEANLLDAMFNTVQNYTDNQTDDINTCTKPLAVFNDNVFTLEDLFADDSAITFHTSKVDTGDHPSQTLVSSDLDNTLKNSNIQNYNPTLSMLNQLGSDINTGSAFTNTMSTHQQPIPAQERRINSSHLDGDLFDLINWDVDVDMSLAKDQLHENTCISNPIKPSSLIQPQHDLDSLDQTLNSLIFNDHLSQTALDSVPKLANDCFMGQIYQPIVTQSQSEQPLLPVNISQEEQNNQMLHDLFGKDFWAHSEMDLSSMADPCPIPLDALTPDMMQLYRSLSGVFPDNSVASLPADSNVSTAPFYTSIGNTTNTAEKSTFKHKSLYSKPSQSLLTTTAPPIPSKNSGGLVMPGLQSHNQIKPDQRVSRSKVYPLRKVSCNTFDTISSKPPCITNHHSIHPMCGDPTTPMNVQSDDDFLASNADESDLFITRDEVEDLYKETVEMSHFSHHSVQSSDFTLDSPDWINGSNNIFSVDQIQQIQLQLAQNFQLCVQSYCIERQLKGNPSRECQFWEAQLLNHTVARENAIARYGSHTLFNFNGADKVAHVLSHSFDHLSLEATEFAENYEWAVQLKIKKEFLGSGGFKGNSKIKSVRAAVLPENVSKLLEKFDSGFDEELKPNIVRVNRSHLVGFSPEEDALLLYGLLHYGFNDWPSIRAHYLPARTYSQIKYRYKNLVHRGKTANKIKEFYLQPFRALRLAENQLVISGAQVFGPAFKYATAQLLPQCPDTLIRTGWNDLVCIGQIKYYWDAIVFNKSTINTDSMFGMARTKKRKSLALDASTSFITKRPRQFHSSSGNEPIPAPVASKLPNMDLAMPITELLPAMSQADLVALWMSATIQLSKSAGIPIHADTNPTCSNTASTSQTTTSIPQMNADTRTQLNTLLQVSLAEPTLTPAHQSTDMTQVIPFINSDAFAALTQLIQQQIGTVPLSITNPRQTISHTQSASSINSSVLNTATTRLQRPSKIASKPILQTPKRTSPTESWLNQSSDAGYLASVQSSEPDLMATAPLTPPSFITRPMAKKSHLSLVTPIERKPASSLGQTGCALNKSSTHRHGTTQATAVKTHLNSDMMNWNSDFETDFESGVNAGDTPRSFKSSVPPLITARRSSLVNSIPPGDDIKRRASTYANSPLNLFPGSETKVFSHDANVYGTTDCNIEQSTAFISFSGAYNCDTDSDDDELKVGSSGQDGCENKVRIVSDDATLCGYDTPTVHLTSSVVSKPLEMNAVNAVTTKPLARKADSRLSIYTASRQYDSATSDNEYINNGGISRTVRKTGSRLRRGRNDPMLILRSATSRRNGSKDFGDYPVLSKRGIVSSYMSS</sequence>
<evidence type="ECO:0000256" key="3">
    <source>
        <dbReference type="ARBA" id="ARBA00023242"/>
    </source>
</evidence>
<dbReference type="VEuPathDB" id="FungiDB:BDEG_26383"/>
<dbReference type="Pfam" id="PF00249">
    <property type="entry name" value="Myb_DNA-binding"/>
    <property type="match status" value="2"/>
</dbReference>
<evidence type="ECO:0000259" key="5">
    <source>
        <dbReference type="PROSITE" id="PS50090"/>
    </source>
</evidence>
<dbReference type="PROSITE" id="PS50090">
    <property type="entry name" value="MYB_LIKE"/>
    <property type="match status" value="2"/>
</dbReference>
<dbReference type="PROSITE" id="PS51294">
    <property type="entry name" value="HTH_MYB"/>
    <property type="match status" value="1"/>
</dbReference>
<keyword evidence="2" id="KW-0804">Transcription</keyword>
<evidence type="ECO:0000313" key="7">
    <source>
        <dbReference type="EMBL" id="OAJ42998.1"/>
    </source>
</evidence>
<feature type="domain" description="HTH myb-type" evidence="6">
    <location>
        <begin position="1033"/>
        <end position="1081"/>
    </location>
</feature>
<dbReference type="Gene3D" id="1.10.10.60">
    <property type="entry name" value="Homeodomain-like"/>
    <property type="match status" value="2"/>
</dbReference>
<organism evidence="7 8">
    <name type="scientific">Batrachochytrium dendrobatidis (strain JEL423)</name>
    <dbReference type="NCBI Taxonomy" id="403673"/>
    <lineage>
        <taxon>Eukaryota</taxon>
        <taxon>Fungi</taxon>
        <taxon>Fungi incertae sedis</taxon>
        <taxon>Chytridiomycota</taxon>
        <taxon>Chytridiomycota incertae sedis</taxon>
        <taxon>Chytridiomycetes</taxon>
        <taxon>Rhizophydiales</taxon>
        <taxon>Rhizophydiales incertae sedis</taxon>
        <taxon>Batrachochytrium</taxon>
    </lineage>
</organism>
<dbReference type="GO" id="GO:0006355">
    <property type="term" value="P:regulation of DNA-templated transcription"/>
    <property type="evidence" value="ECO:0007669"/>
    <property type="project" value="TreeGrafter"/>
</dbReference>
<dbReference type="PANTHER" id="PTHR16088">
    <property type="entry name" value="YY1 ASSOCIATED PROTEIN-RELATED"/>
    <property type="match status" value="1"/>
</dbReference>
<evidence type="ECO:0000256" key="1">
    <source>
        <dbReference type="ARBA" id="ARBA00023015"/>
    </source>
</evidence>
<dbReference type="SMART" id="SM00717">
    <property type="entry name" value="SANT"/>
    <property type="match status" value="2"/>
</dbReference>
<dbReference type="PANTHER" id="PTHR16088:SF3">
    <property type="entry name" value="GON-4-LIKE PROTEIN"/>
    <property type="match status" value="1"/>
</dbReference>
<feature type="domain" description="Myb-like" evidence="5">
    <location>
        <begin position="25"/>
        <end position="76"/>
    </location>
</feature>
<dbReference type="Proteomes" id="UP000077115">
    <property type="component" value="Unassembled WGS sequence"/>
</dbReference>
<feature type="compositionally biased region" description="Low complexity" evidence="4">
    <location>
        <begin position="145"/>
        <end position="155"/>
    </location>
</feature>
<feature type="region of interest" description="Disordered" evidence="4">
    <location>
        <begin position="145"/>
        <end position="168"/>
    </location>
</feature>
<dbReference type="FunFam" id="1.10.10.60:FF:000761">
    <property type="match status" value="1"/>
</dbReference>
<dbReference type="OrthoDB" id="2143914at2759"/>
<dbReference type="eggNOG" id="ENOG502SGNA">
    <property type="taxonomic scope" value="Eukaryota"/>
</dbReference>
<dbReference type="InterPro" id="IPR052435">
    <property type="entry name" value="YY1-Transcr_Regul"/>
</dbReference>
<accession>A0A177WS93</accession>
<keyword evidence="1" id="KW-0805">Transcription regulation</keyword>
<dbReference type="GO" id="GO:0003712">
    <property type="term" value="F:transcription coregulator activity"/>
    <property type="evidence" value="ECO:0007669"/>
    <property type="project" value="TreeGrafter"/>
</dbReference>
<dbReference type="CDD" id="cd00167">
    <property type="entry name" value="SANT"/>
    <property type="match status" value="2"/>
</dbReference>
<proteinExistence type="predicted"/>
<feature type="domain" description="Myb-like" evidence="5">
    <location>
        <begin position="1033"/>
        <end position="1077"/>
    </location>
</feature>
<dbReference type="InterPro" id="IPR009057">
    <property type="entry name" value="Homeodomain-like_sf"/>
</dbReference>
<dbReference type="GO" id="GO:0005634">
    <property type="term" value="C:nucleus"/>
    <property type="evidence" value="ECO:0007669"/>
    <property type="project" value="TreeGrafter"/>
</dbReference>
<dbReference type="STRING" id="403673.A0A177WS93"/>
<dbReference type="InterPro" id="IPR017930">
    <property type="entry name" value="Myb_dom"/>
</dbReference>
<protein>
    <submittedName>
        <fullName evidence="7">Uncharacterized protein</fullName>
    </submittedName>
</protein>